<dbReference type="SUPFAM" id="SSF50182">
    <property type="entry name" value="Sm-like ribonucleoproteins"/>
    <property type="match status" value="1"/>
</dbReference>
<dbReference type="RefSeq" id="WP_050058008.1">
    <property type="nucleotide sequence ID" value="NZ_JACHEK010000001.1"/>
</dbReference>
<dbReference type="EMBL" id="JACHEK010000001">
    <property type="protein sequence ID" value="MBB6142829.1"/>
    <property type="molecule type" value="Genomic_DNA"/>
</dbReference>
<reference evidence="1 2" key="1">
    <citation type="submission" date="2020-08" db="EMBL/GenBank/DDBJ databases">
        <title>Genomic Encyclopedia of Type Strains, Phase IV (KMG-IV): sequencing the most valuable type-strain genomes for metagenomic binning, comparative biology and taxonomic classification.</title>
        <authorList>
            <person name="Goeker M."/>
        </authorList>
    </citation>
    <scope>NUCLEOTIDE SEQUENCE [LARGE SCALE GENOMIC DNA]</scope>
    <source>
        <strain evidence="1 2">DSM 103733</strain>
    </source>
</reference>
<keyword evidence="2" id="KW-1185">Reference proteome</keyword>
<organism evidence="1 2">
    <name type="scientific">Silvibacterium bohemicum</name>
    <dbReference type="NCBI Taxonomy" id="1577686"/>
    <lineage>
        <taxon>Bacteria</taxon>
        <taxon>Pseudomonadati</taxon>
        <taxon>Acidobacteriota</taxon>
        <taxon>Terriglobia</taxon>
        <taxon>Terriglobales</taxon>
        <taxon>Acidobacteriaceae</taxon>
        <taxon>Silvibacterium</taxon>
    </lineage>
</organism>
<dbReference type="AlphaFoldDB" id="A0A841JSU0"/>
<evidence type="ECO:0000313" key="1">
    <source>
        <dbReference type="EMBL" id="MBB6142829.1"/>
    </source>
</evidence>
<evidence type="ECO:0000313" key="2">
    <source>
        <dbReference type="Proteomes" id="UP000538666"/>
    </source>
</evidence>
<dbReference type="Gene3D" id="2.30.30.100">
    <property type="match status" value="1"/>
</dbReference>
<comment type="caution">
    <text evidence="1">The sequence shown here is derived from an EMBL/GenBank/DDBJ whole genome shotgun (WGS) entry which is preliminary data.</text>
</comment>
<dbReference type="InterPro" id="IPR010920">
    <property type="entry name" value="LSM_dom_sf"/>
</dbReference>
<protein>
    <submittedName>
        <fullName evidence="1">SRNA-binding regulator protein Hfq</fullName>
    </submittedName>
</protein>
<proteinExistence type="predicted"/>
<gene>
    <name evidence="1" type="ORF">HNQ77_000767</name>
</gene>
<sequence length="172" mass="19010">MANSSHIPAGNLHEVRPGFAKDQASLRLRAVPPPVLQEAASSGSVNGNIGEVVGPRKLVRPKLPAGVMRERAFASRGESPILAHQSAMMIPHEDHAGSHAEVFYFQKQVQTQTLMVFVLEDGEQVEGYIEWYDRNAIKIRNGSRTLIYKSAIKYLYKAGENHTAFETAKGNR</sequence>
<accession>A0A841JSU0</accession>
<name>A0A841JSU0_9BACT</name>
<dbReference type="Proteomes" id="UP000538666">
    <property type="component" value="Unassembled WGS sequence"/>
</dbReference>
<dbReference type="OrthoDB" id="123098at2"/>